<dbReference type="PANTHER" id="PTHR42783:SF3">
    <property type="entry name" value="GLUTAMATE SYNTHASE [NADPH] SMALL CHAIN-RELATED"/>
    <property type="match status" value="1"/>
</dbReference>
<dbReference type="Pfam" id="PF14691">
    <property type="entry name" value="Fer4_20"/>
    <property type="match status" value="1"/>
</dbReference>
<dbReference type="EMBL" id="LQYS01000041">
    <property type="protein sequence ID" value="KYD14454.1"/>
    <property type="molecule type" value="Genomic_DNA"/>
</dbReference>
<evidence type="ECO:0000259" key="1">
    <source>
        <dbReference type="Pfam" id="PF07992"/>
    </source>
</evidence>
<dbReference type="InterPro" id="IPR028261">
    <property type="entry name" value="DPD_II"/>
</dbReference>
<protein>
    <recommendedName>
        <fullName evidence="5">Dihydropyrimidine dehydrogenase</fullName>
    </recommendedName>
</protein>
<dbReference type="PRINTS" id="PR00419">
    <property type="entry name" value="ADXRDTASE"/>
</dbReference>
<dbReference type="InterPro" id="IPR023753">
    <property type="entry name" value="FAD/NAD-binding_dom"/>
</dbReference>
<proteinExistence type="predicted"/>
<evidence type="ECO:0000313" key="3">
    <source>
        <dbReference type="EMBL" id="KYD14454.1"/>
    </source>
</evidence>
<dbReference type="GO" id="GO:0051536">
    <property type="term" value="F:iron-sulfur cluster binding"/>
    <property type="evidence" value="ECO:0007669"/>
    <property type="project" value="InterPro"/>
</dbReference>
<sequence length="402" mass="44111">MNQNLAIEYEPEQIEAFDVRRAMEEASRCLLCEDAPCSKGCPAGTDPAKFIRSIRFRNINGAAETIRENNILGASCALICPYERLCEQACSRCGIDRPIQIGKLQQFAMEHERKYNKTYLTKEDTYTGKRVACIGAGPASLSCAAELARKGVEVTIFDEHKKPGGMLRYGIPPFRLPDAVIDQDISQLEKLGVKFELNHKVTPEELEQLKKEYDSVFVGAGLWKPKKLSIPGSDLQGVVTALEFLAQARENHGEMAPLGHVVIIGGGDVAMDCAATCKYLGAASIYDVFIETLEGAPAVQREKDYVFKIGIPLISEFKPIEFIGNGKVERVKFEHMTNGSTMELVADTVILAVGQTTREDAASWKESEDIFTGGDMVNGGDTVVRAVKEGKEAAAKIMESFK</sequence>
<gene>
    <name evidence="3" type="ORF">B4119_1504</name>
</gene>
<evidence type="ECO:0000313" key="4">
    <source>
        <dbReference type="Proteomes" id="UP000075455"/>
    </source>
</evidence>
<dbReference type="STRING" id="81408.B4119_1504"/>
<dbReference type="Proteomes" id="UP000075455">
    <property type="component" value="Unassembled WGS sequence"/>
</dbReference>
<dbReference type="PANTHER" id="PTHR42783">
    <property type="entry name" value="GLUTAMATE SYNTHASE [NADPH] SMALL CHAIN"/>
    <property type="match status" value="1"/>
</dbReference>
<feature type="domain" description="FAD/NAD(P)-binding" evidence="1">
    <location>
        <begin position="130"/>
        <end position="366"/>
    </location>
</feature>
<evidence type="ECO:0000259" key="2">
    <source>
        <dbReference type="Pfam" id="PF14691"/>
    </source>
</evidence>
<dbReference type="InterPro" id="IPR036188">
    <property type="entry name" value="FAD/NAD-bd_sf"/>
</dbReference>
<name>A0A150LQ81_9BACL</name>
<dbReference type="GO" id="GO:0016491">
    <property type="term" value="F:oxidoreductase activity"/>
    <property type="evidence" value="ECO:0007669"/>
    <property type="project" value="InterPro"/>
</dbReference>
<dbReference type="SUPFAM" id="SSF51971">
    <property type="entry name" value="Nucleotide-binding domain"/>
    <property type="match status" value="1"/>
</dbReference>
<organism evidence="3 4">
    <name type="scientific">Saccharococcus caldoxylosilyticus</name>
    <dbReference type="NCBI Taxonomy" id="81408"/>
    <lineage>
        <taxon>Bacteria</taxon>
        <taxon>Bacillati</taxon>
        <taxon>Bacillota</taxon>
        <taxon>Bacilli</taxon>
        <taxon>Bacillales</taxon>
        <taxon>Anoxybacillaceae</taxon>
        <taxon>Saccharococcus</taxon>
    </lineage>
</organism>
<dbReference type="AlphaFoldDB" id="A0A150LQ81"/>
<dbReference type="Pfam" id="PF07992">
    <property type="entry name" value="Pyr_redox_2"/>
    <property type="match status" value="1"/>
</dbReference>
<dbReference type="PATRIC" id="fig|81408.3.peg.3564"/>
<reference evidence="3 4" key="1">
    <citation type="submission" date="2016-01" db="EMBL/GenBank/DDBJ databases">
        <title>Draft Genome Sequences of Seven Thermophilic Sporeformers Isolated from Foods.</title>
        <authorList>
            <person name="Berendsen E.M."/>
            <person name="Wells-Bennik M.H."/>
            <person name="Krawcyk A.O."/>
            <person name="De Jong A."/>
            <person name="Holsappel S."/>
            <person name="Eijlander R.T."/>
            <person name="Kuipers O.P."/>
        </authorList>
    </citation>
    <scope>NUCLEOTIDE SEQUENCE [LARGE SCALE GENOMIC DNA]</scope>
    <source>
        <strain evidence="3 4">B4119</strain>
    </source>
</reference>
<evidence type="ECO:0008006" key="5">
    <source>
        <dbReference type="Google" id="ProtNLM"/>
    </source>
</evidence>
<dbReference type="RefSeq" id="WP_061579394.1">
    <property type="nucleotide sequence ID" value="NZ_AP025623.1"/>
</dbReference>
<dbReference type="Gene3D" id="1.10.1060.10">
    <property type="entry name" value="Alpha-helical ferredoxin"/>
    <property type="match status" value="1"/>
</dbReference>
<feature type="domain" description="Dihydroprymidine dehydrogenase" evidence="2">
    <location>
        <begin position="15"/>
        <end position="115"/>
    </location>
</feature>
<dbReference type="eggNOG" id="COG0493">
    <property type="taxonomic scope" value="Bacteria"/>
</dbReference>
<dbReference type="Gene3D" id="3.50.50.60">
    <property type="entry name" value="FAD/NAD(P)-binding domain"/>
    <property type="match status" value="2"/>
</dbReference>
<comment type="caution">
    <text evidence="3">The sequence shown here is derived from an EMBL/GenBank/DDBJ whole genome shotgun (WGS) entry which is preliminary data.</text>
</comment>
<dbReference type="InterPro" id="IPR009051">
    <property type="entry name" value="Helical_ferredxn"/>
</dbReference>
<accession>A0A150LQ81</accession>
<dbReference type="SUPFAM" id="SSF46548">
    <property type="entry name" value="alpha-helical ferredoxin"/>
    <property type="match status" value="1"/>
</dbReference>